<dbReference type="Proteomes" id="UP000271098">
    <property type="component" value="Unassembled WGS sequence"/>
</dbReference>
<accession>A0A183CZ69</accession>
<protein>
    <submittedName>
        <fullName evidence="3">SEC63 domain-containing protein</fullName>
    </submittedName>
</protein>
<gene>
    <name evidence="1" type="ORF">GPUH_LOCUS1760</name>
</gene>
<reference evidence="1 2" key="2">
    <citation type="submission" date="2018-11" db="EMBL/GenBank/DDBJ databases">
        <authorList>
            <consortium name="Pathogen Informatics"/>
        </authorList>
    </citation>
    <scope>NUCLEOTIDE SEQUENCE [LARGE SCALE GENOMIC DNA]</scope>
</reference>
<evidence type="ECO:0000313" key="2">
    <source>
        <dbReference type="Proteomes" id="UP000271098"/>
    </source>
</evidence>
<organism evidence="3">
    <name type="scientific">Gongylonema pulchrum</name>
    <dbReference type="NCBI Taxonomy" id="637853"/>
    <lineage>
        <taxon>Eukaryota</taxon>
        <taxon>Metazoa</taxon>
        <taxon>Ecdysozoa</taxon>
        <taxon>Nematoda</taxon>
        <taxon>Chromadorea</taxon>
        <taxon>Rhabditida</taxon>
        <taxon>Spirurina</taxon>
        <taxon>Spiruromorpha</taxon>
        <taxon>Spiruroidea</taxon>
        <taxon>Gongylonematidae</taxon>
        <taxon>Gongylonema</taxon>
    </lineage>
</organism>
<keyword evidence="2" id="KW-1185">Reference proteome</keyword>
<proteinExistence type="predicted"/>
<dbReference type="EMBL" id="UYRT01002288">
    <property type="protein sequence ID" value="VDK30886.1"/>
    <property type="molecule type" value="Genomic_DNA"/>
</dbReference>
<dbReference type="AlphaFoldDB" id="A0A183CZ69"/>
<evidence type="ECO:0000313" key="1">
    <source>
        <dbReference type="EMBL" id="VDK30886.1"/>
    </source>
</evidence>
<name>A0A183CZ69_9BILA</name>
<dbReference type="WBParaSite" id="GPUH_0000176401-mRNA-1">
    <property type="protein sequence ID" value="GPUH_0000176401-mRNA-1"/>
    <property type="gene ID" value="GPUH_0000176401"/>
</dbReference>
<evidence type="ECO:0000313" key="3">
    <source>
        <dbReference type="WBParaSite" id="GPUH_0000176401-mRNA-1"/>
    </source>
</evidence>
<sequence>MFPSPKQLAEGADLAKLCSTVSALYDACANKIHVPQLDRTALEALLQYQDSVWRNHPDPPLQLILDRPTFDVVVIVSKLVEQKLRNKHCPKEKGQKLSFQ</sequence>
<dbReference type="OrthoDB" id="5834530at2759"/>
<reference evidence="3" key="1">
    <citation type="submission" date="2016-06" db="UniProtKB">
        <authorList>
            <consortium name="WormBaseParasite"/>
        </authorList>
    </citation>
    <scope>IDENTIFICATION</scope>
</reference>